<feature type="transmembrane region" description="Helical" evidence="6">
    <location>
        <begin position="79"/>
        <end position="99"/>
    </location>
</feature>
<accession>A0A699YCM1</accession>
<dbReference type="PANTHER" id="PTHR12883">
    <property type="entry name" value="ADIPOCYTE-SPECIFIC PROTEIN 4-RELATED"/>
    <property type="match status" value="1"/>
</dbReference>
<feature type="region of interest" description="Disordered" evidence="5">
    <location>
        <begin position="42"/>
        <end position="68"/>
    </location>
</feature>
<evidence type="ECO:0000256" key="5">
    <source>
        <dbReference type="SAM" id="MobiDB-lite"/>
    </source>
</evidence>
<keyword evidence="7" id="KW-0732">Signal</keyword>
<evidence type="ECO:0000313" key="9">
    <source>
        <dbReference type="Proteomes" id="UP000485058"/>
    </source>
</evidence>
<name>A0A699YCM1_HAELA</name>
<dbReference type="PANTHER" id="PTHR12883:SF0">
    <property type="entry name" value="PAT COMPLEX SUBUNIT CCDC47"/>
    <property type="match status" value="1"/>
</dbReference>
<reference evidence="8 9" key="1">
    <citation type="submission" date="2020-02" db="EMBL/GenBank/DDBJ databases">
        <title>Draft genome sequence of Haematococcus lacustris strain NIES-144.</title>
        <authorList>
            <person name="Morimoto D."/>
            <person name="Nakagawa S."/>
            <person name="Yoshida T."/>
            <person name="Sawayama S."/>
        </authorList>
    </citation>
    <scope>NUCLEOTIDE SEQUENCE [LARGE SCALE GENOMIC DNA]</scope>
    <source>
        <strain evidence="8 9">NIES-144</strain>
    </source>
</reference>
<dbReference type="AlphaFoldDB" id="A0A699YCM1"/>
<evidence type="ECO:0000256" key="6">
    <source>
        <dbReference type="SAM" id="Phobius"/>
    </source>
</evidence>
<dbReference type="GO" id="GO:0005783">
    <property type="term" value="C:endoplasmic reticulum"/>
    <property type="evidence" value="ECO:0007669"/>
    <property type="project" value="InterPro"/>
</dbReference>
<dbReference type="GO" id="GO:0005509">
    <property type="term" value="F:calcium ion binding"/>
    <property type="evidence" value="ECO:0007669"/>
    <property type="project" value="InterPro"/>
</dbReference>
<gene>
    <name evidence="8" type="ORF">HaLaN_02847</name>
</gene>
<evidence type="ECO:0000256" key="7">
    <source>
        <dbReference type="SAM" id="SignalP"/>
    </source>
</evidence>
<keyword evidence="3 6" id="KW-1133">Transmembrane helix</keyword>
<keyword evidence="4 6" id="KW-0472">Membrane</keyword>
<feature type="non-terminal residue" evidence="8">
    <location>
        <position position="279"/>
    </location>
</feature>
<comment type="subcellular location">
    <subcellularLocation>
        <location evidence="1">Membrane</location>
        <topology evidence="1">Single-pass membrane protein</topology>
    </subcellularLocation>
</comment>
<feature type="signal peptide" evidence="7">
    <location>
        <begin position="1"/>
        <end position="20"/>
    </location>
</feature>
<keyword evidence="9" id="KW-1185">Reference proteome</keyword>
<dbReference type="InterPro" id="IPR012879">
    <property type="entry name" value="CCDC47"/>
</dbReference>
<protein>
    <submittedName>
        <fullName evidence="8">Uncharacterized protein</fullName>
    </submittedName>
</protein>
<evidence type="ECO:0000256" key="4">
    <source>
        <dbReference type="ARBA" id="ARBA00023136"/>
    </source>
</evidence>
<proteinExistence type="predicted"/>
<evidence type="ECO:0000256" key="1">
    <source>
        <dbReference type="ARBA" id="ARBA00004167"/>
    </source>
</evidence>
<dbReference type="EMBL" id="BLLF01000128">
    <property type="protein sequence ID" value="GFH07960.1"/>
    <property type="molecule type" value="Genomic_DNA"/>
</dbReference>
<dbReference type="Pfam" id="PF07946">
    <property type="entry name" value="CCDC47"/>
    <property type="match status" value="1"/>
</dbReference>
<dbReference type="GO" id="GO:0032469">
    <property type="term" value="P:endoplasmic reticulum calcium ion homeostasis"/>
    <property type="evidence" value="ECO:0007669"/>
    <property type="project" value="InterPro"/>
</dbReference>
<evidence type="ECO:0000256" key="3">
    <source>
        <dbReference type="ARBA" id="ARBA00022989"/>
    </source>
</evidence>
<feature type="chain" id="PRO_5025599651" evidence="7">
    <location>
        <begin position="21"/>
        <end position="279"/>
    </location>
</feature>
<feature type="non-terminal residue" evidence="8">
    <location>
        <position position="1"/>
    </location>
</feature>
<comment type="caution">
    <text evidence="8">The sequence shown here is derived from an EMBL/GenBank/DDBJ whole genome shotgun (WGS) entry which is preliminary data.</text>
</comment>
<dbReference type="GO" id="GO:0016020">
    <property type="term" value="C:membrane"/>
    <property type="evidence" value="ECO:0007669"/>
    <property type="project" value="UniProtKB-SubCell"/>
</dbReference>
<evidence type="ECO:0000256" key="2">
    <source>
        <dbReference type="ARBA" id="ARBA00022692"/>
    </source>
</evidence>
<organism evidence="8 9">
    <name type="scientific">Haematococcus lacustris</name>
    <name type="common">Green alga</name>
    <name type="synonym">Haematococcus pluvialis</name>
    <dbReference type="NCBI Taxonomy" id="44745"/>
    <lineage>
        <taxon>Eukaryota</taxon>
        <taxon>Viridiplantae</taxon>
        <taxon>Chlorophyta</taxon>
        <taxon>core chlorophytes</taxon>
        <taxon>Chlorophyceae</taxon>
        <taxon>CS clade</taxon>
        <taxon>Chlamydomonadales</taxon>
        <taxon>Haematococcaceae</taxon>
        <taxon>Haematococcus</taxon>
    </lineage>
</organism>
<feature type="compositionally biased region" description="Basic and acidic residues" evidence="5">
    <location>
        <begin position="42"/>
        <end position="55"/>
    </location>
</feature>
<evidence type="ECO:0000313" key="8">
    <source>
        <dbReference type="EMBL" id="GFH07960.1"/>
    </source>
</evidence>
<keyword evidence="2 6" id="KW-0812">Transmembrane</keyword>
<sequence length="279" mass="30714">MRQTVCLAALVLLAAQGIQATSVLEGLEDDVPVAKTETFMERHSEASVKAEEAPAKKPPKSFKQLQQEQKQAKAAQQPFGLIEAGAAVLMVLFFINVLWGRRVNQSLADSWASTFAQPGGLFDKNFSLLGTGDSGSVLMKEAGNCYKFYASGRRHVQGLLATLQLKARQDLLSCFWNLVNPGEDLVTFEAFMTEAAMPPMVLAVGTPRAIRALKNDQVDVATYTKRITPPKDLFPSWPVDRLHIMAEHSTLFTELFGEPKLQQALSPEGPHAKVLKYLR</sequence>
<dbReference type="Proteomes" id="UP000485058">
    <property type="component" value="Unassembled WGS sequence"/>
</dbReference>